<comment type="caution">
    <text evidence="3">The sequence shown here is derived from an EMBL/GenBank/DDBJ whole genome shotgun (WGS) entry which is preliminary data.</text>
</comment>
<dbReference type="EMBL" id="JAVIJP010000007">
    <property type="protein sequence ID" value="KAL3649353.1"/>
    <property type="molecule type" value="Genomic_DNA"/>
</dbReference>
<evidence type="ECO:0000256" key="2">
    <source>
        <dbReference type="SAM" id="MobiDB-lite"/>
    </source>
</evidence>
<dbReference type="InterPro" id="IPR044694">
    <property type="entry name" value="NUP214"/>
</dbReference>
<reference evidence="4" key="1">
    <citation type="journal article" date="2024" name="IScience">
        <title>Strigolactones Initiate the Formation of Haustorium-like Structures in Castilleja.</title>
        <authorList>
            <person name="Buerger M."/>
            <person name="Peterson D."/>
            <person name="Chory J."/>
        </authorList>
    </citation>
    <scope>NUCLEOTIDE SEQUENCE [LARGE SCALE GENOMIC DNA]</scope>
</reference>
<feature type="compositionally biased region" description="Polar residues" evidence="2">
    <location>
        <begin position="1352"/>
        <end position="1375"/>
    </location>
</feature>
<feature type="region of interest" description="Disordered" evidence="2">
    <location>
        <begin position="976"/>
        <end position="1035"/>
    </location>
</feature>
<feature type="compositionally biased region" description="Basic and acidic residues" evidence="2">
    <location>
        <begin position="1094"/>
        <end position="1106"/>
    </location>
</feature>
<accession>A0ABD3E4Q3</accession>
<dbReference type="SUPFAM" id="SSF117289">
    <property type="entry name" value="Nucleoporin domain"/>
    <property type="match status" value="1"/>
</dbReference>
<dbReference type="PANTHER" id="PTHR34418:SF3">
    <property type="entry name" value="NUCLEAR PORE COMPLEX PROTEIN NUP214"/>
    <property type="match status" value="1"/>
</dbReference>
<evidence type="ECO:0000256" key="1">
    <source>
        <dbReference type="SAM" id="Coils"/>
    </source>
</evidence>
<feature type="compositionally biased region" description="Basic and acidic residues" evidence="2">
    <location>
        <begin position="976"/>
        <end position="995"/>
    </location>
</feature>
<dbReference type="Proteomes" id="UP001632038">
    <property type="component" value="Unassembled WGS sequence"/>
</dbReference>
<keyword evidence="4" id="KW-1185">Reference proteome</keyword>
<feature type="compositionally biased region" description="Low complexity" evidence="2">
    <location>
        <begin position="1328"/>
        <end position="1344"/>
    </location>
</feature>
<feature type="region of interest" description="Disordered" evidence="2">
    <location>
        <begin position="654"/>
        <end position="686"/>
    </location>
</feature>
<evidence type="ECO:0008006" key="5">
    <source>
        <dbReference type="Google" id="ProtNLM"/>
    </source>
</evidence>
<feature type="compositionally biased region" description="Polar residues" evidence="2">
    <location>
        <begin position="1164"/>
        <end position="1209"/>
    </location>
</feature>
<evidence type="ECO:0000313" key="3">
    <source>
        <dbReference type="EMBL" id="KAL3649353.1"/>
    </source>
</evidence>
<feature type="compositionally biased region" description="Polar residues" evidence="2">
    <location>
        <begin position="1403"/>
        <end position="1414"/>
    </location>
</feature>
<protein>
    <recommendedName>
        <fullName evidence="5">Nuclear pore complex protein NUP214</fullName>
    </recommendedName>
</protein>
<name>A0ABD3E4Q3_9LAMI</name>
<feature type="region of interest" description="Disordered" evidence="2">
    <location>
        <begin position="1750"/>
        <end position="1773"/>
    </location>
</feature>
<feature type="region of interest" description="Disordered" evidence="2">
    <location>
        <begin position="586"/>
        <end position="619"/>
    </location>
</feature>
<feature type="region of interest" description="Disordered" evidence="2">
    <location>
        <begin position="1308"/>
        <end position="1414"/>
    </location>
</feature>
<feature type="coiled-coil region" evidence="1">
    <location>
        <begin position="860"/>
        <end position="898"/>
    </location>
</feature>
<dbReference type="PANTHER" id="PTHR34418">
    <property type="entry name" value="NUCLEAR PORE COMPLEX PROTEIN NUP214 ISOFORM X1"/>
    <property type="match status" value="1"/>
</dbReference>
<feature type="compositionally biased region" description="Polar residues" evidence="2">
    <location>
        <begin position="1314"/>
        <end position="1327"/>
    </location>
</feature>
<sequence>MATPPATNGGPVIELDEEIDGDEIGSRNYRFSKIGESVPINSEFDPQSLPSQPLSVSERLRLLFVAHPQGFYVSRTKDVMEAAEEIKEKQSGPSLKDLSLVDVLIGKVSILALSADDSLLAASVDSHVHFFAVSALLHKDQTPSYSVSLDDSSCIKDVRWAKKATRAYLILSDNGKLYHGSGQGPLACVMESVDSVDWSVKGNFVAVAQKSTVTILSSEFKEKLRFLLSFQSVVGHSDVNQVIKVDSIRWIRPDCIAVGCFQLNDDGEEENYIVQVITSSGGRVTDVIESSKPTVLSFSNVFMDFCSDAVPTRNGPHLFLSYLDLYLNFLHPKDARFCIFGRASDSLHCGVAFIANRNLSQQVGLFRWSSDGKNEVAMVEILNDAWTLYIDSQDNDEENVIVGLFVDKVSQNENVKFTLGDVESEVSPCCVIICLTIDGKISVFHFASAAGALEDNASAEENDASQVLGNHNLPLISSTGGEESKDPTFSMPESHKFIRSEAEKTGAKATITNDVSQSINVDVKPQEQTTTENMGQKPLVYSQAAKGDEPEKTLPLVLNQDINAKNQTLSDSTSVFSGKVIGDFSRQPITKDPPSRFNVESLRKAPPASSPNFWSSAGIGASKPSDGRFSLLPSDVGNSDKHALEPVGQVLRQPTNINEKAKPAASSTSFGLTASTAQGPKPAVTSASHGLTAFTAQGPKPAVTSTSHGLTASTAQGRRNSLSAYPISQASLRPSVASGKPFQTEFRKELNSASATDVPKQFGTVEEMAKKLDILLEDIEGKGGFIDASITFQKKSVMELEDGICTLSGRCRTWKGLMNEKLRELQLLLDKTVQALVRKVYMEGVFKQAADTRYWELWNCQKLSSELELKQRHILELNQELTNKLIELERHFNTLELNRFGENGGMQRNRRVLQHSRQTQSLHSLHNTMQAQLAAAEQLSGCLSNQMSALCIESFEKQDVKKKLFESIGLSYVNDTERSPAENRTSRTPLNKEHLITSSSIASKEHSRRNQSSLAKSPETARRRRDSLDRSWTSFEPPKTTVKRVLKEDYDQGNANRSLLNIDKQYPSSQSQKKSEFAHSARSNMFRASLNSHKGRDTGETSEQHMESPLTSLHQRTADSLNNGYQVSSTKSSFALPTSSIFETRPIQNSGQAAFKLIDEKTKGSSSLDGNNNSFAAGESSSIQKQPDTGFNPLPSISTQSTGQSLISPSVSTETSYHFKLGFTKSTTGDQKKDTSVGSETPLFDFNIPVSPASAFSSVTNVSEKGSLTMTSENPTWPHDNSAASSIPSQSLFGSSSLFSSNNIPSSFASSQSKPISSNSFSTPSLAPSSPSHESNVSSISPSSGIMKPEESLTSLSHPPVDNTPTKTSVDNTPPETEKDVKTQASPSQPAFAISTPDLKLGPSTSSAPTELSTDLNVGSQIDFSGLSKSSSVASVSKTDLSPVARSNEGIIGSLKNVISNSSQEEEMDEEAPETDQTSGLSLGNLGGFGIGSTPNSTTPKPNPFGVTNLNNNISFASSQNMMSIPSSGELFRPASFNFQPPASSQPVQPAAVNFPGGFSSGNSGQAVSGFGQPANIGAGQQALGSVLGSFGQSRQIGTGLPGNNVAPANAFGGGFRGVSPGGFGGGFASAAPSAGGFASLAAGGGGFGSSGVAGGGFSAAANAGGGFAAAATGGGGFGAVATGGGGFGASATGGGGFGAVATGGGGFGSAATGGGGFGAATTGGGGFGAAGSNPGGGFGAFGNQQGGGGFSAFGGGSGVARPPPELFTQMRK</sequence>
<feature type="compositionally biased region" description="Acidic residues" evidence="2">
    <location>
        <begin position="1464"/>
        <end position="1474"/>
    </location>
</feature>
<feature type="compositionally biased region" description="Gly residues" evidence="2">
    <location>
        <begin position="1750"/>
        <end position="1759"/>
    </location>
</feature>
<feature type="region of interest" description="Disordered" evidence="2">
    <location>
        <begin position="1056"/>
        <end position="1111"/>
    </location>
</feature>
<feature type="compositionally biased region" description="Polar residues" evidence="2">
    <location>
        <begin position="665"/>
        <end position="678"/>
    </location>
</feature>
<feature type="region of interest" description="Disordered" evidence="2">
    <location>
        <begin position="1267"/>
        <end position="1288"/>
    </location>
</feature>
<gene>
    <name evidence="3" type="ORF">CASFOL_005756</name>
</gene>
<feature type="region of interest" description="Disordered" evidence="2">
    <location>
        <begin position="1461"/>
        <end position="1506"/>
    </location>
</feature>
<proteinExistence type="predicted"/>
<evidence type="ECO:0000313" key="4">
    <source>
        <dbReference type="Proteomes" id="UP001632038"/>
    </source>
</evidence>
<organism evidence="3 4">
    <name type="scientific">Castilleja foliolosa</name>
    <dbReference type="NCBI Taxonomy" id="1961234"/>
    <lineage>
        <taxon>Eukaryota</taxon>
        <taxon>Viridiplantae</taxon>
        <taxon>Streptophyta</taxon>
        <taxon>Embryophyta</taxon>
        <taxon>Tracheophyta</taxon>
        <taxon>Spermatophyta</taxon>
        <taxon>Magnoliopsida</taxon>
        <taxon>eudicotyledons</taxon>
        <taxon>Gunneridae</taxon>
        <taxon>Pentapetalae</taxon>
        <taxon>asterids</taxon>
        <taxon>lamiids</taxon>
        <taxon>Lamiales</taxon>
        <taxon>Orobanchaceae</taxon>
        <taxon>Pedicularideae</taxon>
        <taxon>Castillejinae</taxon>
        <taxon>Castilleja</taxon>
    </lineage>
</organism>
<feature type="region of interest" description="Disordered" evidence="2">
    <location>
        <begin position="1163"/>
        <end position="1209"/>
    </location>
</feature>
<keyword evidence="1" id="KW-0175">Coiled coil</keyword>